<feature type="domain" description="Glycosyltransferase 2-like" evidence="2">
    <location>
        <begin position="26"/>
        <end position="166"/>
    </location>
</feature>
<reference evidence="3 4" key="1">
    <citation type="submission" date="2024-04" db="EMBL/GenBank/DDBJ databases">
        <title>Tritrichomonas musculus Genome.</title>
        <authorList>
            <person name="Alves-Ferreira E."/>
            <person name="Grigg M."/>
            <person name="Lorenzi H."/>
            <person name="Galac M."/>
        </authorList>
    </citation>
    <scope>NUCLEOTIDE SEQUENCE [LARGE SCALE GENOMIC DNA]</scope>
    <source>
        <strain evidence="3 4">EAF2021</strain>
    </source>
</reference>
<comment type="caution">
    <text evidence="3">The sequence shown here is derived from an EMBL/GenBank/DDBJ whole genome shotgun (WGS) entry which is preliminary data.</text>
</comment>
<evidence type="ECO:0000259" key="2">
    <source>
        <dbReference type="Pfam" id="PF00535"/>
    </source>
</evidence>
<name>A0ABR2HUX1_9EUKA</name>
<dbReference type="PANTHER" id="PTHR43685">
    <property type="entry name" value="GLYCOSYLTRANSFERASE"/>
    <property type="match status" value="1"/>
</dbReference>
<organism evidence="3 4">
    <name type="scientific">Tritrichomonas musculus</name>
    <dbReference type="NCBI Taxonomy" id="1915356"/>
    <lineage>
        <taxon>Eukaryota</taxon>
        <taxon>Metamonada</taxon>
        <taxon>Parabasalia</taxon>
        <taxon>Tritrichomonadida</taxon>
        <taxon>Tritrichomonadidae</taxon>
        <taxon>Tritrichomonas</taxon>
    </lineage>
</organism>
<proteinExistence type="predicted"/>
<sequence>MISIPIFSSEIIEQHEMNESLFPLFSIVMPCYQRKKFISTALKSCIEYQELDRYNLSIEIIMIDDNSTDGTFHEMNSQRKRYESIKKLRNHIQFTIIQNEMHRGALYTRSIGLKTAKGKYVLSLDSDDEFVPGLFERLHLLLRNRNDIDLLQFRILVCDLREQNNNVTYDQNAQKKLYTYKLFAYIDTFPNIQKYVTFDKHINETKFHIINDGLNKTVRIDLDHRVHHASKEQFRKLVNHKKVMWNLPSLLFKRKLIQAAFDKNLLEEEVINQEVSIHEDYYISYVVFFLVRNFYFLDEIGYIYYRGTPRVKRKKNLRIISQSLARFHYSDNLPKFRI</sequence>
<dbReference type="InterPro" id="IPR029044">
    <property type="entry name" value="Nucleotide-diphossugar_trans"/>
</dbReference>
<dbReference type="PANTHER" id="PTHR43685:SF11">
    <property type="entry name" value="GLYCOSYLTRANSFERASE TAGX-RELATED"/>
    <property type="match status" value="1"/>
</dbReference>
<dbReference type="CDD" id="cd00761">
    <property type="entry name" value="Glyco_tranf_GTA_type"/>
    <property type="match status" value="1"/>
</dbReference>
<dbReference type="Proteomes" id="UP001470230">
    <property type="component" value="Unassembled WGS sequence"/>
</dbReference>
<evidence type="ECO:0000256" key="1">
    <source>
        <dbReference type="ARBA" id="ARBA00003301"/>
    </source>
</evidence>
<comment type="function">
    <text evidence="1">Dolichyl-phosphate beta-glucosyltransferase involved in the glycosylation of glycoproteins through the synthesis of dolichyl beta-D-glucosyl phosphate which serves as a sugar donor for transfer of three glucose residues to the Man-9-GlcNAc-2-PP-dolichol precursor to N-glycans.</text>
</comment>
<dbReference type="Gene3D" id="3.90.550.10">
    <property type="entry name" value="Spore Coat Polysaccharide Biosynthesis Protein SpsA, Chain A"/>
    <property type="match status" value="1"/>
</dbReference>
<dbReference type="Pfam" id="PF00535">
    <property type="entry name" value="Glycos_transf_2"/>
    <property type="match status" value="1"/>
</dbReference>
<dbReference type="InterPro" id="IPR050834">
    <property type="entry name" value="Glycosyltransf_2"/>
</dbReference>
<evidence type="ECO:0000313" key="3">
    <source>
        <dbReference type="EMBL" id="KAK8852901.1"/>
    </source>
</evidence>
<evidence type="ECO:0000313" key="4">
    <source>
        <dbReference type="Proteomes" id="UP001470230"/>
    </source>
</evidence>
<dbReference type="SUPFAM" id="SSF53448">
    <property type="entry name" value="Nucleotide-diphospho-sugar transferases"/>
    <property type="match status" value="1"/>
</dbReference>
<gene>
    <name evidence="3" type="ORF">M9Y10_017893</name>
</gene>
<keyword evidence="4" id="KW-1185">Reference proteome</keyword>
<dbReference type="EMBL" id="JAPFFF010000023">
    <property type="protein sequence ID" value="KAK8852901.1"/>
    <property type="molecule type" value="Genomic_DNA"/>
</dbReference>
<accession>A0ABR2HUX1</accession>
<dbReference type="InterPro" id="IPR001173">
    <property type="entry name" value="Glyco_trans_2-like"/>
</dbReference>
<protein>
    <recommendedName>
        <fullName evidence="2">Glycosyltransferase 2-like domain-containing protein</fullName>
    </recommendedName>
</protein>